<gene>
    <name evidence="1" type="ORF">J5N97_012505</name>
</gene>
<dbReference type="OrthoDB" id="191037at2759"/>
<dbReference type="EMBL" id="JAGGNH010000003">
    <property type="protein sequence ID" value="KAJ0977031.1"/>
    <property type="molecule type" value="Genomic_DNA"/>
</dbReference>
<evidence type="ECO:0000313" key="2">
    <source>
        <dbReference type="Proteomes" id="UP001085076"/>
    </source>
</evidence>
<dbReference type="InterPro" id="IPR044595">
    <property type="entry name" value="KMD1-4"/>
</dbReference>
<dbReference type="PANTHER" id="PTHR46407">
    <property type="entry name" value="OS02G0208700 PROTEIN"/>
    <property type="match status" value="1"/>
</dbReference>
<reference evidence="1" key="1">
    <citation type="submission" date="2021-03" db="EMBL/GenBank/DDBJ databases">
        <authorList>
            <person name="Li Z."/>
            <person name="Yang C."/>
        </authorList>
    </citation>
    <scope>NUCLEOTIDE SEQUENCE</scope>
    <source>
        <strain evidence="1">Dzin_1.0</strain>
        <tissue evidence="1">Leaf</tissue>
    </source>
</reference>
<dbReference type="Proteomes" id="UP001085076">
    <property type="component" value="Miscellaneous, Linkage group lg03"/>
</dbReference>
<protein>
    <recommendedName>
        <fullName evidence="3">F-box domain-containing protein</fullName>
    </recommendedName>
</protein>
<proteinExistence type="predicted"/>
<dbReference type="AlphaFoldDB" id="A0A9D5CP25"/>
<dbReference type="GO" id="GO:2000762">
    <property type="term" value="P:regulation of phenylpropanoid metabolic process"/>
    <property type="evidence" value="ECO:0007669"/>
    <property type="project" value="InterPro"/>
</dbReference>
<evidence type="ECO:0000313" key="1">
    <source>
        <dbReference type="EMBL" id="KAJ0977031.1"/>
    </source>
</evidence>
<dbReference type="Pfam" id="PF01344">
    <property type="entry name" value="Kelch_1"/>
    <property type="match status" value="2"/>
</dbReference>
<keyword evidence="2" id="KW-1185">Reference proteome</keyword>
<name>A0A9D5CP25_9LILI</name>
<dbReference type="GO" id="GO:0080037">
    <property type="term" value="P:negative regulation of cytokinin-activated signaling pathway"/>
    <property type="evidence" value="ECO:0007669"/>
    <property type="project" value="InterPro"/>
</dbReference>
<dbReference type="CDD" id="cd22152">
    <property type="entry name" value="F-box_AtAFR-like"/>
    <property type="match status" value="1"/>
</dbReference>
<dbReference type="GO" id="GO:0005829">
    <property type="term" value="C:cytosol"/>
    <property type="evidence" value="ECO:0007669"/>
    <property type="project" value="TreeGrafter"/>
</dbReference>
<reference evidence="1" key="2">
    <citation type="journal article" date="2022" name="Hortic Res">
        <title>The genome of Dioscorea zingiberensis sheds light on the biosynthesis, origin and evolution of the medicinally important diosgenin saponins.</title>
        <authorList>
            <person name="Li Y."/>
            <person name="Tan C."/>
            <person name="Li Z."/>
            <person name="Guo J."/>
            <person name="Li S."/>
            <person name="Chen X."/>
            <person name="Wang C."/>
            <person name="Dai X."/>
            <person name="Yang H."/>
            <person name="Song W."/>
            <person name="Hou L."/>
            <person name="Xu J."/>
            <person name="Tong Z."/>
            <person name="Xu A."/>
            <person name="Yuan X."/>
            <person name="Wang W."/>
            <person name="Yang Q."/>
            <person name="Chen L."/>
            <person name="Sun Z."/>
            <person name="Wang K."/>
            <person name="Pan B."/>
            <person name="Chen J."/>
            <person name="Bao Y."/>
            <person name="Liu F."/>
            <person name="Qi X."/>
            <person name="Gang D.R."/>
            <person name="Wen J."/>
            <person name="Li J."/>
        </authorList>
    </citation>
    <scope>NUCLEOTIDE SEQUENCE</scope>
    <source>
        <strain evidence="1">Dzin_1.0</strain>
    </source>
</reference>
<dbReference type="InterPro" id="IPR006652">
    <property type="entry name" value="Kelch_1"/>
</dbReference>
<accession>A0A9D5CP25</accession>
<dbReference type="PANTHER" id="PTHR46407:SF21">
    <property type="entry name" value="F-BOX_KELCH-REPEAT PROTEIN SKIP20"/>
    <property type="match status" value="1"/>
</dbReference>
<evidence type="ECO:0008006" key="3">
    <source>
        <dbReference type="Google" id="ProtNLM"/>
    </source>
</evidence>
<dbReference type="SUPFAM" id="SSF117281">
    <property type="entry name" value="Kelch motif"/>
    <property type="match status" value="1"/>
</dbReference>
<organism evidence="1 2">
    <name type="scientific">Dioscorea zingiberensis</name>
    <dbReference type="NCBI Taxonomy" id="325984"/>
    <lineage>
        <taxon>Eukaryota</taxon>
        <taxon>Viridiplantae</taxon>
        <taxon>Streptophyta</taxon>
        <taxon>Embryophyta</taxon>
        <taxon>Tracheophyta</taxon>
        <taxon>Spermatophyta</taxon>
        <taxon>Magnoliopsida</taxon>
        <taxon>Liliopsida</taxon>
        <taxon>Dioscoreales</taxon>
        <taxon>Dioscoreaceae</taxon>
        <taxon>Dioscorea</taxon>
    </lineage>
</organism>
<dbReference type="InterPro" id="IPR015915">
    <property type="entry name" value="Kelch-typ_b-propeller"/>
</dbReference>
<comment type="caution">
    <text evidence="1">The sequence shown here is derived from an EMBL/GenBank/DDBJ whole genome shotgun (WGS) entry which is preliminary data.</text>
</comment>
<dbReference type="Gene3D" id="2.120.10.80">
    <property type="entry name" value="Kelch-type beta propeller"/>
    <property type="match status" value="1"/>
</dbReference>
<dbReference type="SMART" id="SM00612">
    <property type="entry name" value="Kelch"/>
    <property type="match status" value="2"/>
</dbReference>
<sequence>MGKEMDGWDEERALIPGLPDDIAIDCIARVPHRFHQEIRPVSRQWRDLVTARAFALHRERIGRAEDLILVIQARPSGISGEGGSKDEFMPPPCGLVAYNVSTGEWRRAVGAVPMFARVAVARGRVVVIGGWDPETLEPVAEVRVVDPVTGGWRPGKAMGAARSFFGCGVAGGRVYVAGGHDGQKNALRTTEAYDVEGDEWVALPDMGEERDECQGVGVGDRFWAVSGYGTEGQGRFDPAAECYDPETERWIKIEGVWEEGGDGDGPGAALYAGAGEKVRHVDGRGVREYGRGWREVRKVPEEMRAAAAAVEIGGERVFVMGTEMEGGGLVGWVLEDGKWRRVQTPAGFSGSVYSAAVIRV</sequence>